<evidence type="ECO:0000313" key="2">
    <source>
        <dbReference type="Proteomes" id="UP001173802"/>
    </source>
</evidence>
<comment type="caution">
    <text evidence="1">The sequence shown here is derived from an EMBL/GenBank/DDBJ whole genome shotgun (WGS) entry which is preliminary data.</text>
</comment>
<sequence length="671" mass="73928">MSKRAEWLCLGVIVGLLLGALGYVSFRHKLPSPSVFAIDSKVDSSNTPIFAAKNMDCHADFQSARNDRKNAICENAVSLESKQRAASLENKQYRSAIGDVSLEKVDSSYFAIPNPTPSAHASTIIALDTARVAPHLRDSYGFMALFFAGSREGARDVGIYQSFFVKDSRVSFWAKNGDHCGESALITTQGKSLDSPCKTPFLAPKSCREQVSLENKRSEVSLENEDSSDEAMDCHAAASAASRNDDKKAFFQNEDFNKNAQILHTLQNEEVESVFDKNAKNLNKSQAEGFEMGKQGVAAVSLVNRGFQARGEGSYLVGNDRDPSEESTIYRKKPTPKTQKKPTPKLPHHWSTPREILTPSLLSRLSGKFIAKLGNPVSFVDTLGRVHLFVVGVSLGGWATSRVYWLEFDESLEHLRFRQELALSPFANLSFLVRSPALLLEDGGFILPIYHELARKYPLLVRFDSALRLESTFLPLPHIGAKSLSKLQPSFTPLSPTKAIGVYRNYTPSAMQVSLCQLQGDLSCQPPKPSNLINYNSSSVLFSVDGLVFLLHNSPPPYALSPKSPSLDSMLQGALPHSREQLHIFVLVPESLDGSQVEFAPVCLLDRVENAEVSYPSVAHNEELVHIAYTYKRAFIRTALLPRATLVQKARAVLDPSYPASSAGWTRACDD</sequence>
<organism evidence="1 2">
    <name type="scientific">Helicobacter zhangjianzhongii</name>
    <dbReference type="NCBI Taxonomy" id="2974574"/>
    <lineage>
        <taxon>Bacteria</taxon>
        <taxon>Pseudomonadati</taxon>
        <taxon>Campylobacterota</taxon>
        <taxon>Epsilonproteobacteria</taxon>
        <taxon>Campylobacterales</taxon>
        <taxon>Helicobacteraceae</taxon>
        <taxon>Helicobacter</taxon>
    </lineage>
</organism>
<evidence type="ECO:0000313" key="1">
    <source>
        <dbReference type="EMBL" id="MDL0082621.1"/>
    </source>
</evidence>
<accession>A0ACC6FV96</accession>
<dbReference type="Proteomes" id="UP001173802">
    <property type="component" value="Unassembled WGS sequence"/>
</dbReference>
<gene>
    <name evidence="1" type="ORF">NYG90_08075</name>
</gene>
<protein>
    <submittedName>
        <fullName evidence="1">Exo-alpha-sialidase</fullName>
    </submittedName>
</protein>
<name>A0ACC6FV96_9HELI</name>
<proteinExistence type="predicted"/>
<reference evidence="1 2" key="1">
    <citation type="journal article" date="2023" name="Microorganisms">
        <title>Isolation and Genomic Characteristics of Cat-Borne Campylobacter felis sp. nov. and Sheep-Borne Campylobacter ovis sp. nov.</title>
        <authorList>
            <person name="Wang H."/>
            <person name="Li Y."/>
            <person name="Gu Y."/>
            <person name="Zhou G."/>
            <person name="Chen X."/>
            <person name="Zhang X."/>
            <person name="Shao Z."/>
            <person name="Zhang J."/>
            <person name="Zhang M."/>
        </authorList>
    </citation>
    <scope>NUCLEOTIDE SEQUENCE [LARGE SCALE GENOMIC DNA]</scope>
    <source>
        <strain evidence="1 2">XJK30-2</strain>
    </source>
</reference>
<dbReference type="EMBL" id="JANURN010000007">
    <property type="protein sequence ID" value="MDL0082621.1"/>
    <property type="molecule type" value="Genomic_DNA"/>
</dbReference>
<keyword evidence="2" id="KW-1185">Reference proteome</keyword>